<comment type="caution">
    <text evidence="2">The sequence shown here is derived from an EMBL/GenBank/DDBJ whole genome shotgun (WGS) entry which is preliminary data.</text>
</comment>
<keyword evidence="3" id="KW-1185">Reference proteome</keyword>
<proteinExistence type="predicted"/>
<dbReference type="Pfam" id="PF18135">
    <property type="entry name" value="Type_ISP_C"/>
    <property type="match status" value="1"/>
</dbReference>
<evidence type="ECO:0000313" key="2">
    <source>
        <dbReference type="EMBL" id="MBB6043716.1"/>
    </source>
</evidence>
<feature type="domain" description="Type ISP restriction-modification enzyme LLaBIII C-terminal specificity" evidence="1">
    <location>
        <begin position="2"/>
        <end position="320"/>
    </location>
</feature>
<dbReference type="GO" id="GO:0004386">
    <property type="term" value="F:helicase activity"/>
    <property type="evidence" value="ECO:0007669"/>
    <property type="project" value="UniProtKB-KW"/>
</dbReference>
<keyword evidence="2" id="KW-0547">Nucleotide-binding</keyword>
<gene>
    <name evidence="2" type="ORF">HNP68_001340</name>
</gene>
<dbReference type="InterPro" id="IPR041635">
    <property type="entry name" value="Type_ISP_LLaBIII_C"/>
</dbReference>
<dbReference type="RefSeq" id="WP_235684963.1">
    <property type="nucleotide sequence ID" value="NZ_CP179656.1"/>
</dbReference>
<name>A0ABR6PBQ7_9SPIR</name>
<dbReference type="EMBL" id="JACHFG010000050">
    <property type="protein sequence ID" value="MBB6043716.1"/>
    <property type="molecule type" value="Genomic_DNA"/>
</dbReference>
<keyword evidence="2" id="KW-0378">Hydrolase</keyword>
<evidence type="ECO:0000259" key="1">
    <source>
        <dbReference type="Pfam" id="PF18135"/>
    </source>
</evidence>
<protein>
    <submittedName>
        <fullName evidence="2">Helicase</fullName>
    </submittedName>
</protein>
<dbReference type="Proteomes" id="UP000555838">
    <property type="component" value="Unassembled WGS sequence"/>
</dbReference>
<sequence length="347" mass="40922">MSSKDKIAIDFTKEELLKKLNDFAYLKEEDARNKYEIEKDSLDWKLKEVQKFLKSTNINPSFVKEVQYRPFDNRFTYYSKNKGVVTAPRYDTIKHILEIEGNIGLVTTRLLSTNGFNHAFITSKISERCFVSNRGSESGYIFPLYIKEDQGIFKDIIKENFKNTFRNFINDKYSKIFTPEEILGYIYATLYSNIYRTRFIEFLKIDFPKVIFVDNVDIFLELSKIGTNLINSHLLKENLKLDNSIGNHKGDYNRIVDKITYKEDSNELYYNSTCCFTNVSKEVYEYMIGSYQVLKSYLKYRKGRELIVNENEDEIEHIEKVIKVLSHTINIQKKIDSIILTSELLFL</sequence>
<organism evidence="2 3">
    <name type="scientific">Borreliella yangtzensis</name>
    <dbReference type="NCBI Taxonomy" id="683292"/>
    <lineage>
        <taxon>Bacteria</taxon>
        <taxon>Pseudomonadati</taxon>
        <taxon>Spirochaetota</taxon>
        <taxon>Spirochaetia</taxon>
        <taxon>Spirochaetales</taxon>
        <taxon>Borreliaceae</taxon>
        <taxon>Borreliella</taxon>
    </lineage>
</organism>
<reference evidence="2 3" key="1">
    <citation type="submission" date="2020-08" db="EMBL/GenBank/DDBJ databases">
        <title>Genomic Encyclopedia of Type Strains, Phase IV (KMG-IV): sequencing the most valuable type-strain genomes for metagenomic binning, comparative biology and taxonomic classification.</title>
        <authorList>
            <person name="Goeker M."/>
        </authorList>
    </citation>
    <scope>NUCLEOTIDE SEQUENCE [LARGE SCALE GENOMIC DNA]</scope>
    <source>
        <strain evidence="2 3">DSM 24625</strain>
    </source>
</reference>
<keyword evidence="2" id="KW-0347">Helicase</keyword>
<keyword evidence="2" id="KW-0067">ATP-binding</keyword>
<accession>A0ABR6PBQ7</accession>
<evidence type="ECO:0000313" key="3">
    <source>
        <dbReference type="Proteomes" id="UP000555838"/>
    </source>
</evidence>